<dbReference type="EMBL" id="JACJID010000002">
    <property type="protein sequence ID" value="MBA8925524.1"/>
    <property type="molecule type" value="Genomic_DNA"/>
</dbReference>
<feature type="transmembrane region" description="Helical" evidence="1">
    <location>
        <begin position="805"/>
        <end position="828"/>
    </location>
</feature>
<gene>
    <name evidence="3" type="ORF">BC739_002723</name>
</gene>
<comment type="caution">
    <text evidence="3">The sequence shown here is derived from an EMBL/GenBank/DDBJ whole genome shotgun (WGS) entry which is preliminary data.</text>
</comment>
<dbReference type="Pfam" id="PF05729">
    <property type="entry name" value="NACHT"/>
    <property type="match status" value="1"/>
</dbReference>
<accession>A0ABR6BG24</accession>
<dbReference type="SUPFAM" id="SSF52540">
    <property type="entry name" value="P-loop containing nucleoside triphosphate hydrolases"/>
    <property type="match status" value="1"/>
</dbReference>
<reference evidence="3 4" key="1">
    <citation type="submission" date="2020-08" db="EMBL/GenBank/DDBJ databases">
        <title>Genomic Encyclopedia of Archaeal and Bacterial Type Strains, Phase II (KMG-II): from individual species to whole genera.</title>
        <authorList>
            <person name="Goeker M."/>
        </authorList>
    </citation>
    <scope>NUCLEOTIDE SEQUENCE [LARGE SCALE GENOMIC DNA]</scope>
    <source>
        <strain evidence="3 4">DSM 43850</strain>
    </source>
</reference>
<dbReference type="Gene3D" id="3.40.50.300">
    <property type="entry name" value="P-loop containing nucleotide triphosphate hydrolases"/>
    <property type="match status" value="1"/>
</dbReference>
<keyword evidence="1" id="KW-1133">Transmembrane helix</keyword>
<sequence length="932" mass="100766">MAVIGSGWLTTERGGRTIADPQDWVHRELAMAFASGLHVIPVLIGEVSRLKAEDLPPELAQLAPLQYLRMRHREEDFAILRLLDKLHEFVPDCAARCERSPAPDAHPELDKAASQLADAVRLQWSREEERRRIHDPRSLDVGWHTAPEALMDHWPNIHRSRQQKPVDLGGRMDQILEVYRRVPSGRLVILGPAGSGKTILTIRFVLDQLDERQAHEPVPVIFSLGSWNPAVTQLRDWLTEQLIRDHPGFAAAGAAGARLAAALVDANRILPVLDGFDEIATGLHRAALDAINRVDMPLLLTSRLAEYTAAVGAADVLTHAAAIELDPLTLRDLDEYLPLTARRRVWQPALNRLAVHPDLASQHVIQVLSNPLMVGLARTIYSDGPGPEPLELFDTKRFPTPESLETHLLDAFVPAAYQEKPRWNPENTQQWLGFLAQHLTKLGTPNLAWWQFGDSMPRLKRASLIGAAVGVIICLVGLTCGGTGVVLPAAAGCCLVSGLAVGIGYHLTALIGLWLAFGTAIGFAFGPSHNFSLPISIGGGLTLSLLYAAAYRLSGGTESTPSRARMNIRRRATRLAPMAKFLTIGSLLGAVDFTWLYVVSTIDHNATFNTSDLLAYSGFGAALGALIGMSTGPTRGRSIHFDRSLFFRFTALSGFGLIAIAAIGAQLLPNAPSIGAVITVAPPLALSLGLAGAIERSARPRTQRGLRANLASRASWIFPLAGATILTVSIIANKDSESTVPTLTSNDIPGTGVHLSILIVLGISFGLIAKAAVSMFSTLVTSDVEIESTHGSTGRTLLKADRNSALLKSASYLTVTALLMGALFPTLTGNRLDLLTGVLSGSILAVAALAGKAWGRWLVIARFWLPLTGRVPWRLVAFLNDAHQRGVLRQAGAVYQFRHAKLQKHLANKASRQESAVRDTRCLERHFPDKPG</sequence>
<feature type="transmembrane region" description="Helical" evidence="1">
    <location>
        <begin position="575"/>
        <end position="598"/>
    </location>
</feature>
<organism evidence="3 4">
    <name type="scientific">Kutzneria viridogrisea</name>
    <dbReference type="NCBI Taxonomy" id="47990"/>
    <lineage>
        <taxon>Bacteria</taxon>
        <taxon>Bacillati</taxon>
        <taxon>Actinomycetota</taxon>
        <taxon>Actinomycetes</taxon>
        <taxon>Pseudonocardiales</taxon>
        <taxon>Pseudonocardiaceae</taxon>
        <taxon>Kutzneria</taxon>
    </lineage>
</organism>
<feature type="transmembrane region" description="Helical" evidence="1">
    <location>
        <begin position="531"/>
        <end position="554"/>
    </location>
</feature>
<keyword evidence="4" id="KW-1185">Reference proteome</keyword>
<feature type="transmembrane region" description="Helical" evidence="1">
    <location>
        <begin position="752"/>
        <end position="773"/>
    </location>
</feature>
<dbReference type="InterPro" id="IPR007111">
    <property type="entry name" value="NACHT_NTPase"/>
</dbReference>
<name>A0ABR6BG24_9PSEU</name>
<feature type="transmembrane region" description="Helical" evidence="1">
    <location>
        <begin position="834"/>
        <end position="854"/>
    </location>
</feature>
<feature type="transmembrane region" description="Helical" evidence="1">
    <location>
        <begin position="464"/>
        <end position="487"/>
    </location>
</feature>
<proteinExistence type="predicted"/>
<dbReference type="InterPro" id="IPR027417">
    <property type="entry name" value="P-loop_NTPase"/>
</dbReference>
<feature type="transmembrane region" description="Helical" evidence="1">
    <location>
        <begin position="613"/>
        <end position="633"/>
    </location>
</feature>
<keyword evidence="1" id="KW-0812">Transmembrane</keyword>
<keyword evidence="1" id="KW-0472">Membrane</keyword>
<protein>
    <recommendedName>
        <fullName evidence="2">NACHT domain-containing protein</fullName>
    </recommendedName>
</protein>
<evidence type="ECO:0000313" key="3">
    <source>
        <dbReference type="EMBL" id="MBA8925524.1"/>
    </source>
</evidence>
<feature type="transmembrane region" description="Helical" evidence="1">
    <location>
        <begin position="499"/>
        <end position="525"/>
    </location>
</feature>
<evidence type="ECO:0000259" key="2">
    <source>
        <dbReference type="Pfam" id="PF05729"/>
    </source>
</evidence>
<dbReference type="Proteomes" id="UP000517916">
    <property type="component" value="Unassembled WGS sequence"/>
</dbReference>
<feature type="transmembrane region" description="Helical" evidence="1">
    <location>
        <begin position="714"/>
        <end position="732"/>
    </location>
</feature>
<feature type="transmembrane region" description="Helical" evidence="1">
    <location>
        <begin position="674"/>
        <end position="694"/>
    </location>
</feature>
<evidence type="ECO:0000256" key="1">
    <source>
        <dbReference type="SAM" id="Phobius"/>
    </source>
</evidence>
<evidence type="ECO:0000313" key="4">
    <source>
        <dbReference type="Proteomes" id="UP000517916"/>
    </source>
</evidence>
<feature type="domain" description="NACHT" evidence="2">
    <location>
        <begin position="187"/>
        <end position="285"/>
    </location>
</feature>
<feature type="transmembrane region" description="Helical" evidence="1">
    <location>
        <begin position="645"/>
        <end position="668"/>
    </location>
</feature>